<dbReference type="FunFam" id="1.25.40.10:FF:000018">
    <property type="entry name" value="Cell division cycle protein 27 homolog B"/>
    <property type="match status" value="1"/>
</dbReference>
<evidence type="ECO:0000256" key="4">
    <source>
        <dbReference type="ARBA" id="ARBA00023242"/>
    </source>
</evidence>
<evidence type="ECO:0000256" key="7">
    <source>
        <dbReference type="SAM" id="MobiDB-lite"/>
    </source>
</evidence>
<comment type="subcellular location">
    <subcellularLocation>
        <location evidence="1">Nucleus</location>
    </subcellularLocation>
</comment>
<dbReference type="OrthoDB" id="329563at2759"/>
<dbReference type="InterPro" id="IPR011990">
    <property type="entry name" value="TPR-like_helical_dom_sf"/>
</dbReference>
<dbReference type="GO" id="GO:0005680">
    <property type="term" value="C:anaphase-promoting complex"/>
    <property type="evidence" value="ECO:0007669"/>
    <property type="project" value="EnsemblFungi"/>
</dbReference>
<organism evidence="8 9">
    <name type="scientific">Neolecta irregularis (strain DAH-3)</name>
    <dbReference type="NCBI Taxonomy" id="1198029"/>
    <lineage>
        <taxon>Eukaryota</taxon>
        <taxon>Fungi</taxon>
        <taxon>Dikarya</taxon>
        <taxon>Ascomycota</taxon>
        <taxon>Taphrinomycotina</taxon>
        <taxon>Neolectales</taxon>
        <taxon>Neolectaceae</taxon>
        <taxon>Neolecta</taxon>
    </lineage>
</organism>
<evidence type="ECO:0000313" key="8">
    <source>
        <dbReference type="EMBL" id="OLL23906.1"/>
    </source>
</evidence>
<evidence type="ECO:0000313" key="9">
    <source>
        <dbReference type="Proteomes" id="UP000186594"/>
    </source>
</evidence>
<dbReference type="Pfam" id="PF13432">
    <property type="entry name" value="TPR_16"/>
    <property type="match status" value="1"/>
</dbReference>
<gene>
    <name evidence="8" type="ORF">NEOLI_002546</name>
</gene>
<dbReference type="SMART" id="SM00028">
    <property type="entry name" value="TPR"/>
    <property type="match status" value="6"/>
</dbReference>
<feature type="region of interest" description="Disordered" evidence="7">
    <location>
        <begin position="234"/>
        <end position="305"/>
    </location>
</feature>
<feature type="repeat" description="TPR" evidence="6">
    <location>
        <begin position="494"/>
        <end position="527"/>
    </location>
</feature>
<proteinExistence type="inferred from homology"/>
<comment type="similarity">
    <text evidence="5">Belongs to the APC3/CDC27 family.</text>
</comment>
<dbReference type="GO" id="GO:0031145">
    <property type="term" value="P:anaphase-promoting complex-dependent catabolic process"/>
    <property type="evidence" value="ECO:0007669"/>
    <property type="project" value="TreeGrafter"/>
</dbReference>
<keyword evidence="9" id="KW-1185">Reference proteome</keyword>
<dbReference type="AlphaFoldDB" id="A0A1U7LML0"/>
<evidence type="ECO:0000256" key="6">
    <source>
        <dbReference type="PROSITE-ProRule" id="PRU00339"/>
    </source>
</evidence>
<evidence type="ECO:0000256" key="1">
    <source>
        <dbReference type="ARBA" id="ARBA00004123"/>
    </source>
</evidence>
<dbReference type="PROSITE" id="PS50005">
    <property type="entry name" value="TPR"/>
    <property type="match status" value="5"/>
</dbReference>
<name>A0A1U7LML0_NEOID</name>
<keyword evidence="3 6" id="KW-0802">TPR repeat</keyword>
<dbReference type="STRING" id="1198029.A0A1U7LML0"/>
<reference evidence="8 9" key="1">
    <citation type="submission" date="2016-04" db="EMBL/GenBank/DDBJ databases">
        <title>Evolutionary innovation and constraint leading to complex multicellularity in the Ascomycota.</title>
        <authorList>
            <person name="Cisse O."/>
            <person name="Nguyen A."/>
            <person name="Hewitt D.A."/>
            <person name="Jedd G."/>
            <person name="Stajich J.E."/>
        </authorList>
    </citation>
    <scope>NUCLEOTIDE SEQUENCE [LARGE SCALE GENOMIC DNA]</scope>
    <source>
        <strain evidence="8 9">DAH-3</strain>
    </source>
</reference>
<dbReference type="Pfam" id="PF12895">
    <property type="entry name" value="ANAPC3"/>
    <property type="match status" value="1"/>
</dbReference>
<feature type="repeat" description="TPR" evidence="6">
    <location>
        <begin position="528"/>
        <end position="561"/>
    </location>
</feature>
<feature type="repeat" description="TPR" evidence="6">
    <location>
        <begin position="664"/>
        <end position="697"/>
    </location>
</feature>
<feature type="compositionally biased region" description="Polar residues" evidence="7">
    <location>
        <begin position="234"/>
        <end position="254"/>
    </location>
</feature>
<dbReference type="GO" id="GO:0000070">
    <property type="term" value="P:mitotic sister chromatid segregation"/>
    <property type="evidence" value="ECO:0007669"/>
    <property type="project" value="EnsemblFungi"/>
</dbReference>
<protein>
    <submittedName>
        <fullName evidence="8">Protein bimA</fullName>
    </submittedName>
</protein>
<dbReference type="Pfam" id="PF00515">
    <property type="entry name" value="TPR_1"/>
    <property type="match status" value="1"/>
</dbReference>
<evidence type="ECO:0000256" key="3">
    <source>
        <dbReference type="ARBA" id="ARBA00022803"/>
    </source>
</evidence>
<evidence type="ECO:0000256" key="2">
    <source>
        <dbReference type="ARBA" id="ARBA00022737"/>
    </source>
</evidence>
<feature type="repeat" description="TPR" evidence="6">
    <location>
        <begin position="562"/>
        <end position="595"/>
    </location>
</feature>
<feature type="repeat" description="TPR" evidence="6">
    <location>
        <begin position="426"/>
        <end position="459"/>
    </location>
</feature>
<dbReference type="PANTHER" id="PTHR12558">
    <property type="entry name" value="CELL DIVISION CYCLE 16,23,27"/>
    <property type="match status" value="1"/>
</dbReference>
<dbReference type="PROSITE" id="PS50293">
    <property type="entry name" value="TPR_REGION"/>
    <property type="match status" value="1"/>
</dbReference>
<accession>A0A1U7LML0</accession>
<evidence type="ECO:0000256" key="5">
    <source>
        <dbReference type="ARBA" id="ARBA00038210"/>
    </source>
</evidence>
<dbReference type="Gene3D" id="1.25.40.10">
    <property type="entry name" value="Tetratricopeptide repeat domain"/>
    <property type="match status" value="4"/>
</dbReference>
<sequence>MSAKPEIIEQFREVVWYSLDNNLLQNAHFVAERLLAYNDTNSGSKHLLALCLFRQGKCDAALRLTESVRHIGCAYVYGQCCLQLNRCKDGITALENISSYWNNTSTLYDHTDKKRRHIPDAGAVYCLLGHLSSQGGGTIRKSMEYYVSAVKANPFLWEAFDGLCKLGIKLRVRNIFRPVQGMASTDELLRNHIEEEQQNIPPDLEVLDLFNSGGKANFSTKPIFNIQSDIHISHTNENGTPGTPTFGSNPSELNRNGLGGLSFATPTEQSKPLRSRTRGTFDFSKPKVSSRLGNDQTKKLGHSDIANESSAPIRRSTRLLPNASKFTSRFTSANTANVIREREPKKMKSTAKLRINSANSDVEMKDVHSQPGERQIMTSYERAQSERFVLDLLRICGEGYYNLQRFQCVKSVEAFLKLPPSQQNTSFVLSRIGRAYFEMVNYIEADKAFKRLREIDPSRLEDMEIYSTLLWHQREDVRLSYLAHELLDTNRFAPEAWCAIGNCFSLQRDHDQALKCFQRAVQLDPRFAYAYTLQGHEYALNEEFEKAQTAFRSALRVDRWHYNAWYGLGMVSFKIGNNSSAAYHFREAEKINPTNAILSCFVGMVLERENQFAEALDQYVKACGLAPNSALCRFKKAKSCIHLHYYESALEDLIYLKDLAPDEASVHFLLGKLYKHFGNKPNAMRHFTLAQNLDPKASHLIRECIERLDEPEDEVLKPAGEVYKNLDDE</sequence>
<dbReference type="GO" id="GO:0051301">
    <property type="term" value="P:cell division"/>
    <property type="evidence" value="ECO:0007669"/>
    <property type="project" value="TreeGrafter"/>
</dbReference>
<dbReference type="GO" id="GO:0007091">
    <property type="term" value="P:metaphase/anaphase transition of mitotic cell cycle"/>
    <property type="evidence" value="ECO:0007669"/>
    <property type="project" value="TreeGrafter"/>
</dbReference>
<dbReference type="SUPFAM" id="SSF48452">
    <property type="entry name" value="TPR-like"/>
    <property type="match status" value="3"/>
</dbReference>
<dbReference type="GO" id="GO:0016567">
    <property type="term" value="P:protein ubiquitination"/>
    <property type="evidence" value="ECO:0007669"/>
    <property type="project" value="TreeGrafter"/>
</dbReference>
<dbReference type="GO" id="GO:0005737">
    <property type="term" value="C:cytoplasm"/>
    <property type="evidence" value="ECO:0007669"/>
    <property type="project" value="TreeGrafter"/>
</dbReference>
<dbReference type="Proteomes" id="UP000186594">
    <property type="component" value="Unassembled WGS sequence"/>
</dbReference>
<dbReference type="PANTHER" id="PTHR12558:SF13">
    <property type="entry name" value="CELL DIVISION CYCLE PROTEIN 27 HOMOLOG"/>
    <property type="match status" value="1"/>
</dbReference>
<dbReference type="InterPro" id="IPR019734">
    <property type="entry name" value="TPR_rpt"/>
</dbReference>
<comment type="caution">
    <text evidence="8">The sequence shown here is derived from an EMBL/GenBank/DDBJ whole genome shotgun (WGS) entry which is preliminary data.</text>
</comment>
<keyword evidence="4" id="KW-0539">Nucleus</keyword>
<dbReference type="EMBL" id="LXFE01001113">
    <property type="protein sequence ID" value="OLL23906.1"/>
    <property type="molecule type" value="Genomic_DNA"/>
</dbReference>
<keyword evidence="2" id="KW-0677">Repeat</keyword>
<dbReference type="OMA" id="CKYDCYK"/>
<dbReference type="GO" id="GO:0051728">
    <property type="term" value="P:cell cycle switching, mitotic to meiotic cell cycle"/>
    <property type="evidence" value="ECO:0007669"/>
    <property type="project" value="EnsemblFungi"/>
</dbReference>
<dbReference type="GO" id="GO:0003677">
    <property type="term" value="F:DNA binding"/>
    <property type="evidence" value="ECO:0007669"/>
    <property type="project" value="EnsemblFungi"/>
</dbReference>